<evidence type="ECO:0000256" key="1">
    <source>
        <dbReference type="SAM" id="MobiDB-lite"/>
    </source>
</evidence>
<dbReference type="InParanoid" id="G3I1D4"/>
<accession>G3I1D4</accession>
<evidence type="ECO:0000313" key="3">
    <source>
        <dbReference type="Proteomes" id="UP000001075"/>
    </source>
</evidence>
<dbReference type="EMBL" id="JH001066">
    <property type="protein sequence ID" value="EGW10770.1"/>
    <property type="molecule type" value="Genomic_DNA"/>
</dbReference>
<evidence type="ECO:0000313" key="2">
    <source>
        <dbReference type="EMBL" id="EGW10770.1"/>
    </source>
</evidence>
<name>G3I1D4_CRIGR</name>
<feature type="compositionally biased region" description="Polar residues" evidence="1">
    <location>
        <begin position="8"/>
        <end position="27"/>
    </location>
</feature>
<sequence length="72" mass="8232">MLYLWPPKTQSPELSLKTQQSNLTWPTEPTPDKSYQELGNNKLQEGMTTKCITPRSAQCQNRCYKQGLNCSP</sequence>
<proteinExistence type="predicted"/>
<gene>
    <name evidence="2" type="ORF">I79_017187</name>
</gene>
<feature type="region of interest" description="Disordered" evidence="1">
    <location>
        <begin position="1"/>
        <end position="34"/>
    </location>
</feature>
<protein>
    <submittedName>
        <fullName evidence="2">Uncharacterized protein</fullName>
    </submittedName>
</protein>
<dbReference type="GlyGen" id="G3I1D4">
    <property type="glycosylation" value="1 site"/>
</dbReference>
<organism evidence="2 3">
    <name type="scientific">Cricetulus griseus</name>
    <name type="common">Chinese hamster</name>
    <name type="synonym">Cricetulus barabensis griseus</name>
    <dbReference type="NCBI Taxonomy" id="10029"/>
    <lineage>
        <taxon>Eukaryota</taxon>
        <taxon>Metazoa</taxon>
        <taxon>Chordata</taxon>
        <taxon>Craniata</taxon>
        <taxon>Vertebrata</taxon>
        <taxon>Euteleostomi</taxon>
        <taxon>Mammalia</taxon>
        <taxon>Eutheria</taxon>
        <taxon>Euarchontoglires</taxon>
        <taxon>Glires</taxon>
        <taxon>Rodentia</taxon>
        <taxon>Myomorpha</taxon>
        <taxon>Muroidea</taxon>
        <taxon>Cricetidae</taxon>
        <taxon>Cricetinae</taxon>
        <taxon>Cricetulus</taxon>
    </lineage>
</organism>
<reference evidence="3" key="1">
    <citation type="journal article" date="2011" name="Nat. Biotechnol.">
        <title>The genomic sequence of the Chinese hamster ovary (CHO)-K1 cell line.</title>
        <authorList>
            <person name="Xu X."/>
            <person name="Nagarajan H."/>
            <person name="Lewis N.E."/>
            <person name="Pan S."/>
            <person name="Cai Z."/>
            <person name="Liu X."/>
            <person name="Chen W."/>
            <person name="Xie M."/>
            <person name="Wang W."/>
            <person name="Hammond S."/>
            <person name="Andersen M.R."/>
            <person name="Neff N."/>
            <person name="Passarelli B."/>
            <person name="Koh W."/>
            <person name="Fan H.C."/>
            <person name="Wang J."/>
            <person name="Gui Y."/>
            <person name="Lee K.H."/>
            <person name="Betenbaugh M.J."/>
            <person name="Quake S.R."/>
            <person name="Famili I."/>
            <person name="Palsson B.O."/>
            <person name="Wang J."/>
        </authorList>
    </citation>
    <scope>NUCLEOTIDE SEQUENCE [LARGE SCALE GENOMIC DNA]</scope>
    <source>
        <strain evidence="3">CHO K1 cell line</strain>
    </source>
</reference>
<dbReference type="Proteomes" id="UP000001075">
    <property type="component" value="Unassembled WGS sequence"/>
</dbReference>
<dbReference type="AlphaFoldDB" id="G3I1D4"/>